<dbReference type="AlphaFoldDB" id="A0A9D0Z8X2"/>
<evidence type="ECO:0000256" key="3">
    <source>
        <dbReference type="ARBA" id="ARBA00022475"/>
    </source>
</evidence>
<dbReference type="PROSITE" id="PS00211">
    <property type="entry name" value="ABC_TRANSPORTER_1"/>
    <property type="match status" value="1"/>
</dbReference>
<evidence type="ECO:0000259" key="11">
    <source>
        <dbReference type="PROSITE" id="PS50929"/>
    </source>
</evidence>
<sequence length="589" mass="67149">MYQCKWLFGIMDKRYHKRHALALAISAVTSLMLLINPALTSRLIDEVIVAQNPEPLLGLLLAMLAFKALREGLRYYMVISLETTSQNTLFNLRRKLFEKLQYQDMQFFSRHRTGDLMTRLSADMDWCRHFLSYMDYQVVDCVFMFVSTLTYFFLVSWKLTLALFIVTPVLMIITKLYSSRVRPKFMGMRERLAEMNTAAQENIAGTRVVKAFAREDYEKERFDERSRAFRDANLEINKMWLSFYPFIELLANMMTLITLFLGGFFIIQGELTPGELTIFTSLSWALSNPMRNLGNLINDLQRFATSASKVMEIYYSRPGIEDRKDAVDMPAMRGEVEFRGVSFSHGKKVILDDVSFHIRPGQTLAIMGPTGAGKTTVIQLISRFYDVSAGEILVDGMDVRRWKLDQLRRGIGTATQDVFLFSDTVEGNIAFGDQDLTLDDVRDFARRADADGFVSRMPEGYDTIIGERGVGLSGGQRQRIALARALAMRPAILVMDDTTSAVDMETERYIQEQLRNLPFPCTKIVIAQRISSVRDADLILVIQDGRIAQRGTHEELIRVPGYYYETYALQNDLPPKPACARPAQEGGIC</sequence>
<proteinExistence type="predicted"/>
<dbReference type="PANTHER" id="PTHR43394:SF1">
    <property type="entry name" value="ATP-BINDING CASSETTE SUB-FAMILY B MEMBER 10, MITOCHONDRIAL"/>
    <property type="match status" value="1"/>
</dbReference>
<keyword evidence="2" id="KW-0813">Transport</keyword>
<evidence type="ECO:0000313" key="12">
    <source>
        <dbReference type="EMBL" id="HIQ71381.1"/>
    </source>
</evidence>
<dbReference type="GO" id="GO:0016887">
    <property type="term" value="F:ATP hydrolysis activity"/>
    <property type="evidence" value="ECO:0007669"/>
    <property type="project" value="InterPro"/>
</dbReference>
<dbReference type="InterPro" id="IPR003593">
    <property type="entry name" value="AAA+_ATPase"/>
</dbReference>
<evidence type="ECO:0000256" key="4">
    <source>
        <dbReference type="ARBA" id="ARBA00022692"/>
    </source>
</evidence>
<keyword evidence="7 9" id="KW-1133">Transmembrane helix</keyword>
<gene>
    <name evidence="12" type="ORF">IAB73_04120</name>
</gene>
<dbReference type="InterPro" id="IPR027417">
    <property type="entry name" value="P-loop_NTPase"/>
</dbReference>
<dbReference type="GO" id="GO:0005886">
    <property type="term" value="C:plasma membrane"/>
    <property type="evidence" value="ECO:0007669"/>
    <property type="project" value="UniProtKB-SubCell"/>
</dbReference>
<keyword evidence="4 9" id="KW-0812">Transmembrane</keyword>
<dbReference type="InterPro" id="IPR039421">
    <property type="entry name" value="Type_1_exporter"/>
</dbReference>
<dbReference type="Pfam" id="PF00005">
    <property type="entry name" value="ABC_tran"/>
    <property type="match status" value="1"/>
</dbReference>
<dbReference type="CDD" id="cd18542">
    <property type="entry name" value="ABC_6TM_YknU_like"/>
    <property type="match status" value="1"/>
</dbReference>
<feature type="transmembrane region" description="Helical" evidence="9">
    <location>
        <begin position="246"/>
        <end position="267"/>
    </location>
</feature>
<feature type="domain" description="ABC transporter" evidence="10">
    <location>
        <begin position="336"/>
        <end position="569"/>
    </location>
</feature>
<evidence type="ECO:0000256" key="1">
    <source>
        <dbReference type="ARBA" id="ARBA00004651"/>
    </source>
</evidence>
<dbReference type="Gene3D" id="1.20.1560.10">
    <property type="entry name" value="ABC transporter type 1, transmembrane domain"/>
    <property type="match status" value="1"/>
</dbReference>
<organism evidence="12 13">
    <name type="scientific">Candidatus Onthenecus intestinigallinarum</name>
    <dbReference type="NCBI Taxonomy" id="2840875"/>
    <lineage>
        <taxon>Bacteria</taxon>
        <taxon>Bacillati</taxon>
        <taxon>Bacillota</taxon>
        <taxon>Clostridia</taxon>
        <taxon>Eubacteriales</taxon>
        <taxon>Candidatus Onthenecus</taxon>
    </lineage>
</organism>
<keyword evidence="8 9" id="KW-0472">Membrane</keyword>
<evidence type="ECO:0000256" key="6">
    <source>
        <dbReference type="ARBA" id="ARBA00022840"/>
    </source>
</evidence>
<evidence type="ECO:0000256" key="9">
    <source>
        <dbReference type="SAM" id="Phobius"/>
    </source>
</evidence>
<dbReference type="FunFam" id="3.40.50.300:FF:000221">
    <property type="entry name" value="Multidrug ABC transporter ATP-binding protein"/>
    <property type="match status" value="1"/>
</dbReference>
<dbReference type="InterPro" id="IPR036640">
    <property type="entry name" value="ABC1_TM_sf"/>
</dbReference>
<evidence type="ECO:0000259" key="10">
    <source>
        <dbReference type="PROSITE" id="PS50893"/>
    </source>
</evidence>
<dbReference type="PANTHER" id="PTHR43394">
    <property type="entry name" value="ATP-DEPENDENT PERMEASE MDL1, MITOCHONDRIAL"/>
    <property type="match status" value="1"/>
</dbReference>
<dbReference type="GO" id="GO:0015421">
    <property type="term" value="F:ABC-type oligopeptide transporter activity"/>
    <property type="evidence" value="ECO:0007669"/>
    <property type="project" value="TreeGrafter"/>
</dbReference>
<comment type="subcellular location">
    <subcellularLocation>
        <location evidence="1">Cell membrane</location>
        <topology evidence="1">Multi-pass membrane protein</topology>
    </subcellularLocation>
</comment>
<protein>
    <submittedName>
        <fullName evidence="12">ABC transporter ATP-binding protein</fullName>
    </submittedName>
</protein>
<feature type="transmembrane region" description="Helical" evidence="9">
    <location>
        <begin position="56"/>
        <end position="73"/>
    </location>
</feature>
<evidence type="ECO:0000256" key="5">
    <source>
        <dbReference type="ARBA" id="ARBA00022741"/>
    </source>
</evidence>
<dbReference type="InterPro" id="IPR003439">
    <property type="entry name" value="ABC_transporter-like_ATP-bd"/>
</dbReference>
<dbReference type="GO" id="GO:0005524">
    <property type="term" value="F:ATP binding"/>
    <property type="evidence" value="ECO:0007669"/>
    <property type="project" value="UniProtKB-KW"/>
</dbReference>
<feature type="transmembrane region" description="Helical" evidence="9">
    <location>
        <begin position="138"/>
        <end position="155"/>
    </location>
</feature>
<dbReference type="PROSITE" id="PS50893">
    <property type="entry name" value="ABC_TRANSPORTER_2"/>
    <property type="match status" value="1"/>
</dbReference>
<dbReference type="InterPro" id="IPR017871">
    <property type="entry name" value="ABC_transporter-like_CS"/>
</dbReference>
<dbReference type="Pfam" id="PF00664">
    <property type="entry name" value="ABC_membrane"/>
    <property type="match status" value="1"/>
</dbReference>
<reference evidence="12" key="2">
    <citation type="journal article" date="2021" name="PeerJ">
        <title>Extensive microbial diversity within the chicken gut microbiome revealed by metagenomics and culture.</title>
        <authorList>
            <person name="Gilroy R."/>
            <person name="Ravi A."/>
            <person name="Getino M."/>
            <person name="Pursley I."/>
            <person name="Horton D.L."/>
            <person name="Alikhan N.F."/>
            <person name="Baker D."/>
            <person name="Gharbi K."/>
            <person name="Hall N."/>
            <person name="Watson M."/>
            <person name="Adriaenssens E.M."/>
            <person name="Foster-Nyarko E."/>
            <person name="Jarju S."/>
            <person name="Secka A."/>
            <person name="Antonio M."/>
            <person name="Oren A."/>
            <person name="Chaudhuri R.R."/>
            <person name="La Ragione R."/>
            <person name="Hildebrand F."/>
            <person name="Pallen M.J."/>
        </authorList>
    </citation>
    <scope>NUCLEOTIDE SEQUENCE</scope>
    <source>
        <strain evidence="12">ChiSxjej2B14-6234</strain>
    </source>
</reference>
<dbReference type="EMBL" id="DVFJ01000011">
    <property type="protein sequence ID" value="HIQ71381.1"/>
    <property type="molecule type" value="Genomic_DNA"/>
</dbReference>
<keyword evidence="5" id="KW-0547">Nucleotide-binding</keyword>
<dbReference type="PROSITE" id="PS50929">
    <property type="entry name" value="ABC_TM1F"/>
    <property type="match status" value="1"/>
</dbReference>
<reference evidence="12" key="1">
    <citation type="submission" date="2020-10" db="EMBL/GenBank/DDBJ databases">
        <authorList>
            <person name="Gilroy R."/>
        </authorList>
    </citation>
    <scope>NUCLEOTIDE SEQUENCE</scope>
    <source>
        <strain evidence="12">ChiSxjej2B14-6234</strain>
    </source>
</reference>
<accession>A0A9D0Z8X2</accession>
<evidence type="ECO:0000256" key="8">
    <source>
        <dbReference type="ARBA" id="ARBA00023136"/>
    </source>
</evidence>
<dbReference type="InterPro" id="IPR011527">
    <property type="entry name" value="ABC1_TM_dom"/>
</dbReference>
<evidence type="ECO:0000256" key="2">
    <source>
        <dbReference type="ARBA" id="ARBA00022448"/>
    </source>
</evidence>
<dbReference type="SUPFAM" id="SSF90123">
    <property type="entry name" value="ABC transporter transmembrane region"/>
    <property type="match status" value="1"/>
</dbReference>
<dbReference type="SUPFAM" id="SSF52540">
    <property type="entry name" value="P-loop containing nucleoside triphosphate hydrolases"/>
    <property type="match status" value="1"/>
</dbReference>
<dbReference type="Gene3D" id="3.40.50.300">
    <property type="entry name" value="P-loop containing nucleotide triphosphate hydrolases"/>
    <property type="match status" value="1"/>
</dbReference>
<keyword evidence="3" id="KW-1003">Cell membrane</keyword>
<name>A0A9D0Z8X2_9FIRM</name>
<keyword evidence="6 12" id="KW-0067">ATP-binding</keyword>
<feature type="domain" description="ABC transmembrane type-1" evidence="11">
    <location>
        <begin position="20"/>
        <end position="302"/>
    </location>
</feature>
<dbReference type="Proteomes" id="UP000886887">
    <property type="component" value="Unassembled WGS sequence"/>
</dbReference>
<evidence type="ECO:0000256" key="7">
    <source>
        <dbReference type="ARBA" id="ARBA00022989"/>
    </source>
</evidence>
<dbReference type="SMART" id="SM00382">
    <property type="entry name" value="AAA"/>
    <property type="match status" value="1"/>
</dbReference>
<evidence type="ECO:0000313" key="13">
    <source>
        <dbReference type="Proteomes" id="UP000886887"/>
    </source>
</evidence>
<feature type="transmembrane region" description="Helical" evidence="9">
    <location>
        <begin position="161"/>
        <end position="178"/>
    </location>
</feature>
<comment type="caution">
    <text evidence="12">The sequence shown here is derived from an EMBL/GenBank/DDBJ whole genome shotgun (WGS) entry which is preliminary data.</text>
</comment>